<dbReference type="AlphaFoldDB" id="A0A7J6V8H7"/>
<evidence type="ECO:0000259" key="1">
    <source>
        <dbReference type="Pfam" id="PF16922"/>
    </source>
</evidence>
<accession>A0A7J6V8H7</accession>
<evidence type="ECO:0000313" key="3">
    <source>
        <dbReference type="Proteomes" id="UP000554482"/>
    </source>
</evidence>
<dbReference type="OrthoDB" id="338231at2759"/>
<dbReference type="EMBL" id="JABWDY010036271">
    <property type="protein sequence ID" value="KAF5181356.1"/>
    <property type="molecule type" value="Genomic_DNA"/>
</dbReference>
<feature type="domain" description="DNA replication complex GINS protein SLD5 C-terminal" evidence="1">
    <location>
        <begin position="21"/>
        <end position="65"/>
    </location>
</feature>
<sequence length="74" mass="8527">MYWLLKIDKHIFGLDFTVAEPQLDTFVFCKSKVVSLGAYQLDESGEDIVDFVANDLYVLRYKPASKAAYREWTG</sequence>
<gene>
    <name evidence="2" type="ORF">FRX31_029057</name>
</gene>
<dbReference type="Gene3D" id="3.40.5.60">
    <property type="match status" value="1"/>
</dbReference>
<comment type="caution">
    <text evidence="2">The sequence shown here is derived from an EMBL/GenBank/DDBJ whole genome shotgun (WGS) entry which is preliminary data.</text>
</comment>
<name>A0A7J6V8H7_THATH</name>
<dbReference type="InterPro" id="IPR031633">
    <property type="entry name" value="SLD5_C"/>
</dbReference>
<dbReference type="CDD" id="cd21692">
    <property type="entry name" value="GINS_B_Sld5"/>
    <property type="match status" value="1"/>
</dbReference>
<dbReference type="Pfam" id="PF16922">
    <property type="entry name" value="SLD5_C"/>
    <property type="match status" value="1"/>
</dbReference>
<organism evidence="2 3">
    <name type="scientific">Thalictrum thalictroides</name>
    <name type="common">Rue-anemone</name>
    <name type="synonym">Anemone thalictroides</name>
    <dbReference type="NCBI Taxonomy" id="46969"/>
    <lineage>
        <taxon>Eukaryota</taxon>
        <taxon>Viridiplantae</taxon>
        <taxon>Streptophyta</taxon>
        <taxon>Embryophyta</taxon>
        <taxon>Tracheophyta</taxon>
        <taxon>Spermatophyta</taxon>
        <taxon>Magnoliopsida</taxon>
        <taxon>Ranunculales</taxon>
        <taxon>Ranunculaceae</taxon>
        <taxon>Thalictroideae</taxon>
        <taxon>Thalictrum</taxon>
    </lineage>
</organism>
<keyword evidence="3" id="KW-1185">Reference proteome</keyword>
<protein>
    <recommendedName>
        <fullName evidence="1">DNA replication complex GINS protein SLD5 C-terminal domain-containing protein</fullName>
    </recommendedName>
</protein>
<evidence type="ECO:0000313" key="2">
    <source>
        <dbReference type="EMBL" id="KAF5181356.1"/>
    </source>
</evidence>
<dbReference type="Proteomes" id="UP000554482">
    <property type="component" value="Unassembled WGS sequence"/>
</dbReference>
<reference evidence="2 3" key="1">
    <citation type="submission" date="2020-06" db="EMBL/GenBank/DDBJ databases">
        <title>Transcriptomic and genomic resources for Thalictrum thalictroides and T. hernandezii: Facilitating candidate gene discovery in an emerging model plant lineage.</title>
        <authorList>
            <person name="Arias T."/>
            <person name="Riano-Pachon D.M."/>
            <person name="Di Stilio V.S."/>
        </authorList>
    </citation>
    <scope>NUCLEOTIDE SEQUENCE [LARGE SCALE GENOMIC DNA]</scope>
    <source>
        <strain evidence="3">cv. WT478/WT964</strain>
        <tissue evidence="2">Leaves</tissue>
    </source>
</reference>
<proteinExistence type="predicted"/>